<proteinExistence type="predicted"/>
<dbReference type="RefSeq" id="WP_345463599.1">
    <property type="nucleotide sequence ID" value="NZ_BAABRP010000004.1"/>
</dbReference>
<dbReference type="EMBL" id="BAABRP010000004">
    <property type="protein sequence ID" value="GAA5512902.1"/>
    <property type="molecule type" value="Genomic_DNA"/>
</dbReference>
<name>A0ABP9W9N1_9DEIO</name>
<accession>A0ABP9W9N1</accession>
<evidence type="ECO:0000313" key="1">
    <source>
        <dbReference type="EMBL" id="GAA5512902.1"/>
    </source>
</evidence>
<evidence type="ECO:0000313" key="2">
    <source>
        <dbReference type="Proteomes" id="UP001401887"/>
    </source>
</evidence>
<reference evidence="1 2" key="1">
    <citation type="submission" date="2024-02" db="EMBL/GenBank/DDBJ databases">
        <title>Deinococcus carri NBRC 110142.</title>
        <authorList>
            <person name="Ichikawa N."/>
            <person name="Katano-Makiyama Y."/>
            <person name="Hidaka K."/>
        </authorList>
    </citation>
    <scope>NUCLEOTIDE SEQUENCE [LARGE SCALE GENOMIC DNA]</scope>
    <source>
        <strain evidence="1 2">NBRC 110142</strain>
    </source>
</reference>
<dbReference type="Proteomes" id="UP001401887">
    <property type="component" value="Unassembled WGS sequence"/>
</dbReference>
<comment type="caution">
    <text evidence="1">The sequence shown here is derived from an EMBL/GenBank/DDBJ whole genome shotgun (WGS) entry which is preliminary data.</text>
</comment>
<organism evidence="1 2">
    <name type="scientific">Deinococcus carri</name>
    <dbReference type="NCBI Taxonomy" id="1211323"/>
    <lineage>
        <taxon>Bacteria</taxon>
        <taxon>Thermotogati</taxon>
        <taxon>Deinococcota</taxon>
        <taxon>Deinococci</taxon>
        <taxon>Deinococcales</taxon>
        <taxon>Deinococcaceae</taxon>
        <taxon>Deinococcus</taxon>
    </lineage>
</organism>
<sequence length="111" mass="12598">MTVYLLERDGVLLARMPLRSVEPFAIHCYFQPTPAFEPYRPLFDEEAALTEQMTRDDAAALLERAEDLLERILALGFTLRREGGGLYREVLLGIEGDTASFRPLSPEEEPL</sequence>
<protein>
    <submittedName>
        <fullName evidence="1">Uncharacterized protein</fullName>
    </submittedName>
</protein>
<gene>
    <name evidence="1" type="ORF">Dcar01_01626</name>
</gene>
<keyword evidence="2" id="KW-1185">Reference proteome</keyword>